<dbReference type="Proteomes" id="UP000694853">
    <property type="component" value="Unplaced"/>
</dbReference>
<dbReference type="InterPro" id="IPR023213">
    <property type="entry name" value="CAT-like_dom_sf"/>
</dbReference>
<dbReference type="InterPro" id="IPR050317">
    <property type="entry name" value="Plant_Fungal_Acyltransferase"/>
</dbReference>
<organism evidence="2 3">
    <name type="scientific">Abrus precatorius</name>
    <name type="common">Indian licorice</name>
    <name type="synonym">Glycine abrus</name>
    <dbReference type="NCBI Taxonomy" id="3816"/>
    <lineage>
        <taxon>Eukaryota</taxon>
        <taxon>Viridiplantae</taxon>
        <taxon>Streptophyta</taxon>
        <taxon>Embryophyta</taxon>
        <taxon>Tracheophyta</taxon>
        <taxon>Spermatophyta</taxon>
        <taxon>Magnoliopsida</taxon>
        <taxon>eudicotyledons</taxon>
        <taxon>Gunneridae</taxon>
        <taxon>Pentapetalae</taxon>
        <taxon>rosids</taxon>
        <taxon>fabids</taxon>
        <taxon>Fabales</taxon>
        <taxon>Fabaceae</taxon>
        <taxon>Papilionoideae</taxon>
        <taxon>50 kb inversion clade</taxon>
        <taxon>NPAAA clade</taxon>
        <taxon>indigoferoid/millettioid clade</taxon>
        <taxon>Abreae</taxon>
        <taxon>Abrus</taxon>
    </lineage>
</organism>
<gene>
    <name evidence="3" type="primary">LOC113855460</name>
</gene>
<evidence type="ECO:0000313" key="3">
    <source>
        <dbReference type="RefSeq" id="XP_027342904.1"/>
    </source>
</evidence>
<evidence type="ECO:0000256" key="1">
    <source>
        <dbReference type="ARBA" id="ARBA00009861"/>
    </source>
</evidence>
<dbReference type="Pfam" id="PF02458">
    <property type="entry name" value="Transferase"/>
    <property type="match status" value="1"/>
</dbReference>
<sequence>MINNSQIQGKYKVPVVTEQSCEMVTIKASYRVIPNEPTPNGPLWLSESDQMVRWTHAATLYIYKANHKDDAIERMRDSLSMILVHYYPIAGRLRWIQGGRLELDCNAKGVVLMESESTKRMAEYGDFSPKEPIEDLIPTFDYTQPIEEIPLLVVQVTRLYDKGVAIGVALSHSLADGFANVCFINTWAKLVRGDTLDMDEMFPTLDRSIMLKSSYPSFAPRFDHPEMYPLPLMLGKSDCMEEKNKSLTVATLKLTSQQVEKLKKMANDQTQRKGSRPYSKYEAIVAYIWRCACKARQLDDTQPTQVRFLVDIRNKLNPPLPQNYFGNAVARTVSPMCNVGELISSPLSYASQKIRESIEILTNEYIRSQQDFIRGQEHLDWIRASYIRPKEDRNAPFDGNPNLGVVSWMSMPWQKADFGWGKPMHFGPGHMWPSDIGVIIGGPNGDGSIIISMHFQVAHMQLFTKFFWQDMLDSSL</sequence>
<accession>A0A8B8KJ46</accession>
<dbReference type="OrthoDB" id="671439at2759"/>
<name>A0A8B8KJ46_ABRPR</name>
<proteinExistence type="inferred from homology"/>
<dbReference type="RefSeq" id="XP_027342904.1">
    <property type="nucleotide sequence ID" value="XM_027487103.1"/>
</dbReference>
<dbReference type="PANTHER" id="PTHR31642:SF175">
    <property type="entry name" value="SPERMIDINE HYDROXYCINNAMOYL TRANSFERASE"/>
    <property type="match status" value="1"/>
</dbReference>
<dbReference type="KEGG" id="aprc:113855460"/>
<dbReference type="GO" id="GO:0016747">
    <property type="term" value="F:acyltransferase activity, transferring groups other than amino-acyl groups"/>
    <property type="evidence" value="ECO:0007669"/>
    <property type="project" value="TreeGrafter"/>
</dbReference>
<dbReference type="PANTHER" id="PTHR31642">
    <property type="entry name" value="TRICHOTHECENE 3-O-ACETYLTRANSFERASE"/>
    <property type="match status" value="1"/>
</dbReference>
<dbReference type="GeneID" id="113855460"/>
<reference evidence="2" key="1">
    <citation type="journal article" date="2019" name="Toxins">
        <title>Detection of Abrin-Like and Prepropulchellin-Like Toxin Genes and Transcripts Using Whole Genome Sequencing and Full-Length Transcript Sequencing of Abrus precatorius.</title>
        <authorList>
            <person name="Hovde B.T."/>
            <person name="Daligault H.E."/>
            <person name="Hanschen E.R."/>
            <person name="Kunde Y.A."/>
            <person name="Johnson M.B."/>
            <person name="Starkenburg S.R."/>
            <person name="Johnson S.L."/>
        </authorList>
    </citation>
    <scope>NUCLEOTIDE SEQUENCE [LARGE SCALE GENOMIC DNA]</scope>
</reference>
<evidence type="ECO:0000313" key="2">
    <source>
        <dbReference type="Proteomes" id="UP000694853"/>
    </source>
</evidence>
<dbReference type="Gene3D" id="3.30.559.10">
    <property type="entry name" value="Chloramphenicol acetyltransferase-like domain"/>
    <property type="match status" value="2"/>
</dbReference>
<reference evidence="3" key="2">
    <citation type="submission" date="2025-08" db="UniProtKB">
        <authorList>
            <consortium name="RefSeq"/>
        </authorList>
    </citation>
    <scope>IDENTIFICATION</scope>
    <source>
        <tissue evidence="3">Young leaves</tissue>
    </source>
</reference>
<protein>
    <submittedName>
        <fullName evidence="3">Spermidine hydroxycinnamoyl transferase-like</fullName>
    </submittedName>
</protein>
<dbReference type="AlphaFoldDB" id="A0A8B8KJ46"/>
<comment type="similarity">
    <text evidence="1">Belongs to the plant acyltransferase family.</text>
</comment>
<keyword evidence="2" id="KW-1185">Reference proteome</keyword>